<sequence>MSASHAPSSTERLMNPFYHSQVRLPAYRGRYLQRFHPYPRGQSSGWARDGEDFYFEWDEFLEARLFIHGV</sequence>
<gene>
    <name evidence="1" type="ORF">BDN71DRAFT_1441570</name>
</gene>
<keyword evidence="2" id="KW-1185">Reference proteome</keyword>
<proteinExistence type="predicted"/>
<reference evidence="1" key="1">
    <citation type="submission" date="2020-11" db="EMBL/GenBank/DDBJ databases">
        <authorList>
            <consortium name="DOE Joint Genome Institute"/>
            <person name="Ahrendt S."/>
            <person name="Riley R."/>
            <person name="Andreopoulos W."/>
            <person name="Labutti K."/>
            <person name="Pangilinan J."/>
            <person name="Ruiz-Duenas F.J."/>
            <person name="Barrasa J.M."/>
            <person name="Sanchez-Garcia M."/>
            <person name="Camarero S."/>
            <person name="Miyauchi S."/>
            <person name="Serrano A."/>
            <person name="Linde D."/>
            <person name="Babiker R."/>
            <person name="Drula E."/>
            <person name="Ayuso-Fernandez I."/>
            <person name="Pacheco R."/>
            <person name="Padilla G."/>
            <person name="Ferreira P."/>
            <person name="Barriuso J."/>
            <person name="Kellner H."/>
            <person name="Castanera R."/>
            <person name="Alfaro M."/>
            <person name="Ramirez L."/>
            <person name="Pisabarro A.G."/>
            <person name="Kuo A."/>
            <person name="Tritt A."/>
            <person name="Lipzen A."/>
            <person name="He G."/>
            <person name="Yan M."/>
            <person name="Ng V."/>
            <person name="Cullen D."/>
            <person name="Martin F."/>
            <person name="Rosso M.-N."/>
            <person name="Henrissat B."/>
            <person name="Hibbett D."/>
            <person name="Martinez A.T."/>
            <person name="Grigoriev I.V."/>
        </authorList>
    </citation>
    <scope>NUCLEOTIDE SEQUENCE</scope>
    <source>
        <strain evidence="1">ATCC 90797</strain>
    </source>
</reference>
<dbReference type="Proteomes" id="UP000807025">
    <property type="component" value="Unassembled WGS sequence"/>
</dbReference>
<protein>
    <submittedName>
        <fullName evidence="1">Uncharacterized protein</fullName>
    </submittedName>
</protein>
<accession>A0A9P6DIU7</accession>
<evidence type="ECO:0000313" key="1">
    <source>
        <dbReference type="EMBL" id="KAF9499929.1"/>
    </source>
</evidence>
<name>A0A9P6DIU7_PLEER</name>
<comment type="caution">
    <text evidence="1">The sequence shown here is derived from an EMBL/GenBank/DDBJ whole genome shotgun (WGS) entry which is preliminary data.</text>
</comment>
<dbReference type="EMBL" id="MU154530">
    <property type="protein sequence ID" value="KAF9499929.1"/>
    <property type="molecule type" value="Genomic_DNA"/>
</dbReference>
<organism evidence="1 2">
    <name type="scientific">Pleurotus eryngii</name>
    <name type="common">Boletus of the steppes</name>
    <dbReference type="NCBI Taxonomy" id="5323"/>
    <lineage>
        <taxon>Eukaryota</taxon>
        <taxon>Fungi</taxon>
        <taxon>Dikarya</taxon>
        <taxon>Basidiomycota</taxon>
        <taxon>Agaricomycotina</taxon>
        <taxon>Agaricomycetes</taxon>
        <taxon>Agaricomycetidae</taxon>
        <taxon>Agaricales</taxon>
        <taxon>Pleurotineae</taxon>
        <taxon>Pleurotaceae</taxon>
        <taxon>Pleurotus</taxon>
    </lineage>
</organism>
<dbReference type="AlphaFoldDB" id="A0A9P6DIU7"/>
<dbReference type="OrthoDB" id="3234189at2759"/>
<evidence type="ECO:0000313" key="2">
    <source>
        <dbReference type="Proteomes" id="UP000807025"/>
    </source>
</evidence>